<dbReference type="PANTHER" id="PTHR43663:SF2">
    <property type="entry name" value="CHROMATE TRANSPORT PROTEIN-RELATED"/>
    <property type="match status" value="1"/>
</dbReference>
<dbReference type="STRING" id="1034346.GCA_000313565_01469"/>
<feature type="transmembrane region" description="Helical" evidence="7">
    <location>
        <begin position="7"/>
        <end position="28"/>
    </location>
</feature>
<sequence length="179" mass="19520">MKEYLDLFLIFARIGAVTFGGGYAMLPILQKEIVQSRGWASDEEIMDYYAISQCTPGIIAVNTAIFIGYKCKKEFGAIAAALGMVFPSIVIILIIAMFLSNIMAYPMVQMAFSGVRIAVGVLVVHATVTLYKKGVVDLATFIIFALVFLVLMFTSISPIPVVVTSAILGILLHSRKDKQ</sequence>
<feature type="transmembrane region" description="Helical" evidence="7">
    <location>
        <begin position="76"/>
        <end position="99"/>
    </location>
</feature>
<evidence type="ECO:0000256" key="5">
    <source>
        <dbReference type="ARBA" id="ARBA00022989"/>
    </source>
</evidence>
<evidence type="ECO:0000313" key="9">
    <source>
        <dbReference type="Proteomes" id="UP000247612"/>
    </source>
</evidence>
<feature type="transmembrane region" description="Helical" evidence="7">
    <location>
        <begin position="111"/>
        <end position="131"/>
    </location>
</feature>
<feature type="transmembrane region" description="Helical" evidence="7">
    <location>
        <begin position="138"/>
        <end position="171"/>
    </location>
</feature>
<dbReference type="PANTHER" id="PTHR43663">
    <property type="entry name" value="CHROMATE TRANSPORT PROTEIN-RELATED"/>
    <property type="match status" value="1"/>
</dbReference>
<proteinExistence type="inferred from homology"/>
<dbReference type="GO" id="GO:0005886">
    <property type="term" value="C:plasma membrane"/>
    <property type="evidence" value="ECO:0007669"/>
    <property type="project" value="UniProtKB-SubCell"/>
</dbReference>
<evidence type="ECO:0000256" key="1">
    <source>
        <dbReference type="ARBA" id="ARBA00004651"/>
    </source>
</evidence>
<evidence type="ECO:0000256" key="7">
    <source>
        <dbReference type="SAM" id="Phobius"/>
    </source>
</evidence>
<evidence type="ECO:0000256" key="4">
    <source>
        <dbReference type="ARBA" id="ARBA00022692"/>
    </source>
</evidence>
<comment type="caution">
    <text evidence="8">The sequence shown here is derived from an EMBL/GenBank/DDBJ whole genome shotgun (WGS) entry which is preliminary data.</text>
</comment>
<dbReference type="GO" id="GO:0015109">
    <property type="term" value="F:chromate transmembrane transporter activity"/>
    <property type="evidence" value="ECO:0007669"/>
    <property type="project" value="InterPro"/>
</dbReference>
<comment type="similarity">
    <text evidence="2">Belongs to the chromate ion transporter (CHR) (TC 2.A.51) family.</text>
</comment>
<evidence type="ECO:0000313" key="8">
    <source>
        <dbReference type="EMBL" id="PXX75045.1"/>
    </source>
</evidence>
<feature type="transmembrane region" description="Helical" evidence="7">
    <location>
        <begin position="48"/>
        <end position="69"/>
    </location>
</feature>
<dbReference type="RefSeq" id="WP_022937772.1">
    <property type="nucleotide sequence ID" value="NZ_CABKRQ010000003.1"/>
</dbReference>
<protein>
    <submittedName>
        <fullName evidence="8">Chromate transporter</fullName>
    </submittedName>
</protein>
<evidence type="ECO:0000256" key="3">
    <source>
        <dbReference type="ARBA" id="ARBA00022475"/>
    </source>
</evidence>
<keyword evidence="6 7" id="KW-0472">Membrane</keyword>
<evidence type="ECO:0000256" key="6">
    <source>
        <dbReference type="ARBA" id="ARBA00023136"/>
    </source>
</evidence>
<dbReference type="EMBL" id="QJKH01000021">
    <property type="protein sequence ID" value="PXX75045.1"/>
    <property type="molecule type" value="Genomic_DNA"/>
</dbReference>
<comment type="subcellular location">
    <subcellularLocation>
        <location evidence="1">Cell membrane</location>
        <topology evidence="1">Multi-pass membrane protein</topology>
    </subcellularLocation>
</comment>
<dbReference type="AlphaFoldDB" id="A0A318KEP2"/>
<name>A0A318KEP2_9FIRM</name>
<dbReference type="OrthoDB" id="9788907at2"/>
<evidence type="ECO:0000256" key="2">
    <source>
        <dbReference type="ARBA" id="ARBA00005262"/>
    </source>
</evidence>
<reference evidence="8 9" key="1">
    <citation type="submission" date="2018-05" db="EMBL/GenBank/DDBJ databases">
        <title>Genomic Encyclopedia of Type Strains, Phase IV (KMG-IV): sequencing the most valuable type-strain genomes for metagenomic binning, comparative biology and taxonomic classification.</title>
        <authorList>
            <person name="Goeker M."/>
        </authorList>
    </citation>
    <scope>NUCLEOTIDE SEQUENCE [LARGE SCALE GENOMIC DNA]</scope>
    <source>
        <strain evidence="8 9">JC118</strain>
    </source>
</reference>
<keyword evidence="5 7" id="KW-1133">Transmembrane helix</keyword>
<organism evidence="8 9">
    <name type="scientific">Dielma fastidiosa</name>
    <dbReference type="NCBI Taxonomy" id="1034346"/>
    <lineage>
        <taxon>Bacteria</taxon>
        <taxon>Bacillati</taxon>
        <taxon>Bacillota</taxon>
        <taxon>Erysipelotrichia</taxon>
        <taxon>Erysipelotrichales</taxon>
        <taxon>Erysipelotrichaceae</taxon>
        <taxon>Dielma</taxon>
    </lineage>
</organism>
<gene>
    <name evidence="8" type="ORF">DES51_12128</name>
</gene>
<dbReference type="Proteomes" id="UP000247612">
    <property type="component" value="Unassembled WGS sequence"/>
</dbReference>
<dbReference type="Pfam" id="PF02417">
    <property type="entry name" value="Chromate_transp"/>
    <property type="match status" value="1"/>
</dbReference>
<keyword evidence="3" id="KW-1003">Cell membrane</keyword>
<dbReference type="InterPro" id="IPR003370">
    <property type="entry name" value="Chromate_transpt"/>
</dbReference>
<keyword evidence="4 7" id="KW-0812">Transmembrane</keyword>
<dbReference type="InterPro" id="IPR052518">
    <property type="entry name" value="CHR_Transporter"/>
</dbReference>
<keyword evidence="9" id="KW-1185">Reference proteome</keyword>
<accession>A0A318KEP2</accession>